<feature type="transmembrane region" description="Helical" evidence="6">
    <location>
        <begin position="126"/>
        <end position="144"/>
    </location>
</feature>
<dbReference type="PANTHER" id="PTHR43791:SF47">
    <property type="entry name" value="MAJOR FACILITATOR SUPERFAMILY (MFS) PROFILE DOMAIN-CONTAINING PROTEIN-RELATED"/>
    <property type="match status" value="1"/>
</dbReference>
<feature type="transmembrane region" description="Helical" evidence="6">
    <location>
        <begin position="186"/>
        <end position="207"/>
    </location>
</feature>
<reference evidence="8" key="1">
    <citation type="journal article" date="2020" name="Stud. Mycol.">
        <title>101 Dothideomycetes genomes: a test case for predicting lifestyles and emergence of pathogens.</title>
        <authorList>
            <person name="Haridas S."/>
            <person name="Albert R."/>
            <person name="Binder M."/>
            <person name="Bloem J."/>
            <person name="Labutti K."/>
            <person name="Salamov A."/>
            <person name="Andreopoulos B."/>
            <person name="Baker S."/>
            <person name="Barry K."/>
            <person name="Bills G."/>
            <person name="Bluhm B."/>
            <person name="Cannon C."/>
            <person name="Castanera R."/>
            <person name="Culley D."/>
            <person name="Daum C."/>
            <person name="Ezra D."/>
            <person name="Gonzalez J."/>
            <person name="Henrissat B."/>
            <person name="Kuo A."/>
            <person name="Liang C."/>
            <person name="Lipzen A."/>
            <person name="Lutzoni F."/>
            <person name="Magnuson J."/>
            <person name="Mondo S."/>
            <person name="Nolan M."/>
            <person name="Ohm R."/>
            <person name="Pangilinan J."/>
            <person name="Park H.-J."/>
            <person name="Ramirez L."/>
            <person name="Alfaro M."/>
            <person name="Sun H."/>
            <person name="Tritt A."/>
            <person name="Yoshinaga Y."/>
            <person name="Zwiers L.-H."/>
            <person name="Turgeon B."/>
            <person name="Goodwin S."/>
            <person name="Spatafora J."/>
            <person name="Crous P."/>
            <person name="Grigoriev I."/>
        </authorList>
    </citation>
    <scope>NUCLEOTIDE SEQUENCE</scope>
    <source>
        <strain evidence="8">ATCC 36951</strain>
    </source>
</reference>
<evidence type="ECO:0000313" key="9">
    <source>
        <dbReference type="Proteomes" id="UP000799537"/>
    </source>
</evidence>
<evidence type="ECO:0000256" key="4">
    <source>
        <dbReference type="ARBA" id="ARBA00022989"/>
    </source>
</evidence>
<feature type="transmembrane region" description="Helical" evidence="6">
    <location>
        <begin position="219"/>
        <end position="241"/>
    </location>
</feature>
<feature type="transmembrane region" description="Helical" evidence="6">
    <location>
        <begin position="454"/>
        <end position="476"/>
    </location>
</feature>
<feature type="transmembrane region" description="Helical" evidence="6">
    <location>
        <begin position="363"/>
        <end position="382"/>
    </location>
</feature>
<dbReference type="GO" id="GO:0016020">
    <property type="term" value="C:membrane"/>
    <property type="evidence" value="ECO:0007669"/>
    <property type="project" value="UniProtKB-SubCell"/>
</dbReference>
<evidence type="ECO:0000256" key="1">
    <source>
        <dbReference type="ARBA" id="ARBA00004141"/>
    </source>
</evidence>
<name>A0A6A6BVV2_ZASCE</name>
<dbReference type="InterPro" id="IPR020846">
    <property type="entry name" value="MFS_dom"/>
</dbReference>
<dbReference type="PANTHER" id="PTHR43791">
    <property type="entry name" value="PERMEASE-RELATED"/>
    <property type="match status" value="1"/>
</dbReference>
<dbReference type="InterPro" id="IPR011701">
    <property type="entry name" value="MFS"/>
</dbReference>
<comment type="subcellular location">
    <subcellularLocation>
        <location evidence="1">Membrane</location>
        <topology evidence="1">Multi-pass membrane protein</topology>
    </subcellularLocation>
</comment>
<keyword evidence="3 6" id="KW-0812">Transmembrane</keyword>
<evidence type="ECO:0000256" key="5">
    <source>
        <dbReference type="ARBA" id="ARBA00023136"/>
    </source>
</evidence>
<dbReference type="OrthoDB" id="3639251at2759"/>
<dbReference type="PROSITE" id="PS50850">
    <property type="entry name" value="MFS"/>
    <property type="match status" value="1"/>
</dbReference>
<feature type="domain" description="Major facilitator superfamily (MFS) profile" evidence="7">
    <location>
        <begin position="59"/>
        <end position="480"/>
    </location>
</feature>
<feature type="transmembrane region" description="Helical" evidence="6">
    <location>
        <begin position="150"/>
        <end position="174"/>
    </location>
</feature>
<dbReference type="FunFam" id="1.20.1250.20:FF:000013">
    <property type="entry name" value="MFS general substrate transporter"/>
    <property type="match status" value="1"/>
</dbReference>
<feature type="transmembrane region" description="Helical" evidence="6">
    <location>
        <begin position="298"/>
        <end position="319"/>
    </location>
</feature>
<keyword evidence="4 6" id="KW-1133">Transmembrane helix</keyword>
<feature type="transmembrane region" description="Helical" evidence="6">
    <location>
        <begin position="59"/>
        <end position="77"/>
    </location>
</feature>
<evidence type="ECO:0000259" key="7">
    <source>
        <dbReference type="PROSITE" id="PS50850"/>
    </source>
</evidence>
<keyword evidence="9" id="KW-1185">Reference proteome</keyword>
<keyword evidence="2" id="KW-0813">Transport</keyword>
<dbReference type="RefSeq" id="XP_033659562.1">
    <property type="nucleotide sequence ID" value="XM_033810092.1"/>
</dbReference>
<feature type="transmembrane region" description="Helical" evidence="6">
    <location>
        <begin position="422"/>
        <end position="442"/>
    </location>
</feature>
<dbReference type="FunFam" id="1.20.1250.20:FF:000018">
    <property type="entry name" value="MFS transporter permease"/>
    <property type="match status" value="1"/>
</dbReference>
<protein>
    <recommendedName>
        <fullName evidence="7">Major facilitator superfamily (MFS) profile domain-containing protein</fullName>
    </recommendedName>
</protein>
<dbReference type="AlphaFoldDB" id="A0A6A6BVV2"/>
<evidence type="ECO:0000256" key="6">
    <source>
        <dbReference type="SAM" id="Phobius"/>
    </source>
</evidence>
<dbReference type="GO" id="GO:0022857">
    <property type="term" value="F:transmembrane transporter activity"/>
    <property type="evidence" value="ECO:0007669"/>
    <property type="project" value="InterPro"/>
</dbReference>
<dbReference type="Gene3D" id="1.20.1250.20">
    <property type="entry name" value="MFS general substrate transporter like domains"/>
    <property type="match status" value="2"/>
</dbReference>
<feature type="transmembrane region" description="Helical" evidence="6">
    <location>
        <begin position="97"/>
        <end position="119"/>
    </location>
</feature>
<evidence type="ECO:0000256" key="3">
    <source>
        <dbReference type="ARBA" id="ARBA00022692"/>
    </source>
</evidence>
<dbReference type="InterPro" id="IPR036259">
    <property type="entry name" value="MFS_trans_sf"/>
</dbReference>
<keyword evidence="5 6" id="KW-0472">Membrane</keyword>
<organism evidence="8 9">
    <name type="scientific">Zasmidium cellare ATCC 36951</name>
    <dbReference type="NCBI Taxonomy" id="1080233"/>
    <lineage>
        <taxon>Eukaryota</taxon>
        <taxon>Fungi</taxon>
        <taxon>Dikarya</taxon>
        <taxon>Ascomycota</taxon>
        <taxon>Pezizomycotina</taxon>
        <taxon>Dothideomycetes</taxon>
        <taxon>Dothideomycetidae</taxon>
        <taxon>Mycosphaerellales</taxon>
        <taxon>Mycosphaerellaceae</taxon>
        <taxon>Zasmidium</taxon>
    </lineage>
</organism>
<feature type="transmembrane region" description="Helical" evidence="6">
    <location>
        <begin position="339"/>
        <end position="356"/>
    </location>
</feature>
<dbReference type="Proteomes" id="UP000799537">
    <property type="component" value="Unassembled WGS sequence"/>
</dbReference>
<accession>A0A6A6BVV2</accession>
<dbReference type="Pfam" id="PF07690">
    <property type="entry name" value="MFS_1"/>
    <property type="match status" value="1"/>
</dbReference>
<gene>
    <name evidence="8" type="ORF">M409DRAFT_30836</name>
</gene>
<sequence>MEPKSSQELIEDVSSNVERKDYPLVIDNGVDGAQTGPSTFSAVEEKQIRRIMRKVDARLVGMLACLYMWAFIDRSALANANIAGMSHDLELNVSNRYSVVAMIFFVGYILIDLPTNYLVSKVGATLWIPSIVCLWGVITIGQGFVHSWGALLACRFLLGLCEGGLIPSAIYLIGEWYTRYEAHARIAAFYVIGITATGLSGLLAYGIEKMEGTAGIAGWSWIFIIEGIATCACGLVAYVVLLELPDKSTTRTILRLPAFLTESEGALIKRRLENDRGELEMTTPTWKSMLKSAADWKVWEFSLYVLLNNTALYAFSYFLPIILHQGLHYSTAKAQLFTFPPYAVAAVWIMFVAWLCDKFHLRGPFMIFNCCLYTIGTSLMAFHDNVHVRYGGVFLGVIGIAGNVPSNFAYAHNNIVGRPKRALCAALMTIGGAVGGIISGNIFQAQDAPVYRTGIIICLVFQGLNVVLIAKNFLIFGMRNRQAEKSGLLLEGSVGFRYTY</sequence>
<dbReference type="GeneID" id="54563364"/>
<dbReference type="EMBL" id="ML993652">
    <property type="protein sequence ID" value="KAF2158673.1"/>
    <property type="molecule type" value="Genomic_DNA"/>
</dbReference>
<dbReference type="SUPFAM" id="SSF103473">
    <property type="entry name" value="MFS general substrate transporter"/>
    <property type="match status" value="1"/>
</dbReference>
<feature type="transmembrane region" description="Helical" evidence="6">
    <location>
        <begin position="388"/>
        <end position="410"/>
    </location>
</feature>
<evidence type="ECO:0000313" key="8">
    <source>
        <dbReference type="EMBL" id="KAF2158673.1"/>
    </source>
</evidence>
<evidence type="ECO:0000256" key="2">
    <source>
        <dbReference type="ARBA" id="ARBA00022448"/>
    </source>
</evidence>
<proteinExistence type="predicted"/>